<keyword evidence="2" id="KW-1133">Transmembrane helix</keyword>
<feature type="transmembrane region" description="Helical" evidence="2">
    <location>
        <begin position="120"/>
        <end position="139"/>
    </location>
</feature>
<feature type="transmembrane region" description="Helical" evidence="2">
    <location>
        <begin position="170"/>
        <end position="192"/>
    </location>
</feature>
<proteinExistence type="predicted"/>
<feature type="transmembrane region" description="Helical" evidence="2">
    <location>
        <begin position="89"/>
        <end position="108"/>
    </location>
</feature>
<keyword evidence="2" id="KW-0812">Transmembrane</keyword>
<feature type="region of interest" description="Disordered" evidence="1">
    <location>
        <begin position="1"/>
        <end position="23"/>
    </location>
</feature>
<keyword evidence="4" id="KW-1185">Reference proteome</keyword>
<evidence type="ECO:0000313" key="4">
    <source>
        <dbReference type="Proteomes" id="UP000465360"/>
    </source>
</evidence>
<accession>A0A7I9YY14</accession>
<sequence>MNHVSRDQQPTDPSFRPPQYRPDYSAPGRQLQSPGFGAVKSFVPKAPITAGLLFGGLALAAISLFLPWTTIKATVLFGSTTIDASPFRGGWIFLILLVIAGAGWLAWPTISGAEMLMKRLAGLTGVVGLLGVFFVIGAINYAQGISEKQQAIAEAGDSADFIASGVDVSLGFGFVLYTMALVAIVVGLGRVWKQRSTAGNRAP</sequence>
<comment type="caution">
    <text evidence="3">The sequence shown here is derived from an EMBL/GenBank/DDBJ whole genome shotgun (WGS) entry which is preliminary data.</text>
</comment>
<dbReference type="Proteomes" id="UP000465360">
    <property type="component" value="Unassembled WGS sequence"/>
</dbReference>
<gene>
    <name evidence="3" type="ORF">MBOU_55350</name>
</gene>
<name>A0A7I9YY14_MYCBU</name>
<keyword evidence="2" id="KW-0472">Membrane</keyword>
<reference evidence="3 4" key="1">
    <citation type="journal article" date="2019" name="Emerg. Microbes Infect.">
        <title>Comprehensive subspecies identification of 175 nontuberculous mycobacteria species based on 7547 genomic profiles.</title>
        <authorList>
            <person name="Matsumoto Y."/>
            <person name="Kinjo T."/>
            <person name="Motooka D."/>
            <person name="Nabeya D."/>
            <person name="Jung N."/>
            <person name="Uechi K."/>
            <person name="Horii T."/>
            <person name="Iida T."/>
            <person name="Fujita J."/>
            <person name="Nakamura S."/>
        </authorList>
    </citation>
    <scope>NUCLEOTIDE SEQUENCE [LARGE SCALE GENOMIC DNA]</scope>
    <source>
        <strain evidence="3 4">JCM 30725</strain>
    </source>
</reference>
<feature type="transmembrane region" description="Helical" evidence="2">
    <location>
        <begin position="50"/>
        <end position="69"/>
    </location>
</feature>
<protein>
    <submittedName>
        <fullName evidence="3">Uncharacterized protein</fullName>
    </submittedName>
</protein>
<evidence type="ECO:0000256" key="2">
    <source>
        <dbReference type="SAM" id="Phobius"/>
    </source>
</evidence>
<dbReference type="AlphaFoldDB" id="A0A7I9YY14"/>
<evidence type="ECO:0000313" key="3">
    <source>
        <dbReference type="EMBL" id="GFG93493.1"/>
    </source>
</evidence>
<evidence type="ECO:0000256" key="1">
    <source>
        <dbReference type="SAM" id="MobiDB-lite"/>
    </source>
</evidence>
<organism evidence="3 4">
    <name type="scientific">Mycobacterium bourgelatii</name>
    <dbReference type="NCBI Taxonomy" id="1273442"/>
    <lineage>
        <taxon>Bacteria</taxon>
        <taxon>Bacillati</taxon>
        <taxon>Actinomycetota</taxon>
        <taxon>Actinomycetes</taxon>
        <taxon>Mycobacteriales</taxon>
        <taxon>Mycobacteriaceae</taxon>
        <taxon>Mycobacterium</taxon>
    </lineage>
</organism>
<dbReference type="RefSeq" id="WP_163719242.1">
    <property type="nucleotide sequence ID" value="NZ_BLKZ01000002.1"/>
</dbReference>
<dbReference type="EMBL" id="BLKZ01000002">
    <property type="protein sequence ID" value="GFG93493.1"/>
    <property type="molecule type" value="Genomic_DNA"/>
</dbReference>